<dbReference type="InterPro" id="IPR011011">
    <property type="entry name" value="Znf_FYVE_PHD"/>
</dbReference>
<feature type="domain" description="ARID" evidence="10">
    <location>
        <begin position="137"/>
        <end position="231"/>
    </location>
</feature>
<evidence type="ECO:0000256" key="5">
    <source>
        <dbReference type="ARBA" id="ARBA00023242"/>
    </source>
</evidence>
<dbReference type="PROSITE" id="PS01359">
    <property type="entry name" value="ZF_PHD_1"/>
    <property type="match status" value="2"/>
</dbReference>
<dbReference type="PROSITE" id="PS50016">
    <property type="entry name" value="ZF_PHD_2"/>
    <property type="match status" value="3"/>
</dbReference>
<dbReference type="SMART" id="SM00501">
    <property type="entry name" value="BRIGHT"/>
    <property type="match status" value="1"/>
</dbReference>
<dbReference type="GO" id="GO:0010468">
    <property type="term" value="P:regulation of gene expression"/>
    <property type="evidence" value="ECO:0007669"/>
    <property type="project" value="TreeGrafter"/>
</dbReference>
<dbReference type="EMBL" id="KQ965737">
    <property type="protein sequence ID" value="KXS19869.1"/>
    <property type="molecule type" value="Genomic_DNA"/>
</dbReference>
<evidence type="ECO:0000256" key="2">
    <source>
        <dbReference type="ARBA" id="ARBA00022723"/>
    </source>
</evidence>
<proteinExistence type="predicted"/>
<dbReference type="SUPFAM" id="SSF57903">
    <property type="entry name" value="FYVE/PHD zinc finger"/>
    <property type="match status" value="3"/>
</dbReference>
<feature type="domain" description="PHD-type" evidence="9">
    <location>
        <begin position="1419"/>
        <end position="1468"/>
    </location>
</feature>
<evidence type="ECO:0000259" key="9">
    <source>
        <dbReference type="PROSITE" id="PS50016"/>
    </source>
</evidence>
<feature type="domain" description="PHD-type" evidence="9">
    <location>
        <begin position="1575"/>
        <end position="1626"/>
    </location>
</feature>
<feature type="compositionally biased region" description="Acidic residues" evidence="8">
    <location>
        <begin position="1207"/>
        <end position="1220"/>
    </location>
</feature>
<dbReference type="Gene3D" id="1.10.150.60">
    <property type="entry name" value="ARID DNA-binding domain"/>
    <property type="match status" value="1"/>
</dbReference>
<dbReference type="SUPFAM" id="SSF51197">
    <property type="entry name" value="Clavaminate synthase-like"/>
    <property type="match status" value="1"/>
</dbReference>
<dbReference type="Gene3D" id="2.60.120.650">
    <property type="entry name" value="Cupin"/>
    <property type="match status" value="3"/>
</dbReference>
<organism evidence="13 14">
    <name type="scientific">Gonapodya prolifera (strain JEL478)</name>
    <name type="common">Monoblepharis prolifera</name>
    <dbReference type="NCBI Taxonomy" id="1344416"/>
    <lineage>
        <taxon>Eukaryota</taxon>
        <taxon>Fungi</taxon>
        <taxon>Fungi incertae sedis</taxon>
        <taxon>Chytridiomycota</taxon>
        <taxon>Chytridiomycota incertae sedis</taxon>
        <taxon>Monoblepharidomycetes</taxon>
        <taxon>Monoblepharidales</taxon>
        <taxon>Gonapodyaceae</taxon>
        <taxon>Gonapodya</taxon>
    </lineage>
</organism>
<keyword evidence="14" id="KW-1185">Reference proteome</keyword>
<dbReference type="Proteomes" id="UP000070544">
    <property type="component" value="Unassembled WGS sequence"/>
</dbReference>
<name>A0A139AT28_GONPJ</name>
<feature type="compositionally biased region" description="Polar residues" evidence="8">
    <location>
        <begin position="1914"/>
        <end position="1929"/>
    </location>
</feature>
<dbReference type="CDD" id="cd16100">
    <property type="entry name" value="ARID"/>
    <property type="match status" value="1"/>
</dbReference>
<dbReference type="SUPFAM" id="SSF46774">
    <property type="entry name" value="ARID-like"/>
    <property type="match status" value="1"/>
</dbReference>
<dbReference type="OrthoDB" id="8062037at2759"/>
<dbReference type="Gene3D" id="2.30.30.1150">
    <property type="match status" value="1"/>
</dbReference>
<dbReference type="CDD" id="cd15518">
    <property type="entry name" value="PHD_Ecm5p_Lid2p_like"/>
    <property type="match status" value="1"/>
</dbReference>
<dbReference type="SMART" id="SM01014">
    <property type="entry name" value="ARID"/>
    <property type="match status" value="1"/>
</dbReference>
<feature type="region of interest" description="Disordered" evidence="8">
    <location>
        <begin position="313"/>
        <end position="448"/>
    </location>
</feature>
<gene>
    <name evidence="13" type="ORF">M427DRAFT_66967</name>
</gene>
<feature type="region of interest" description="Disordered" evidence="8">
    <location>
        <begin position="1199"/>
        <end position="1235"/>
    </location>
</feature>
<dbReference type="InterPro" id="IPR036431">
    <property type="entry name" value="ARID_dom_sf"/>
</dbReference>
<dbReference type="InterPro" id="IPR003347">
    <property type="entry name" value="JmjC_dom"/>
</dbReference>
<dbReference type="Pfam" id="PF02373">
    <property type="entry name" value="JmjC"/>
    <property type="match status" value="1"/>
</dbReference>
<dbReference type="GO" id="GO:0008270">
    <property type="term" value="F:zinc ion binding"/>
    <property type="evidence" value="ECO:0007669"/>
    <property type="project" value="UniProtKB-KW"/>
</dbReference>
<dbReference type="Pfam" id="PF08429">
    <property type="entry name" value="PLU-1"/>
    <property type="match status" value="1"/>
</dbReference>
<dbReference type="InterPro" id="IPR019786">
    <property type="entry name" value="Zinc_finger_PHD-type_CS"/>
</dbReference>
<feature type="compositionally biased region" description="Basic and acidic residues" evidence="8">
    <location>
        <begin position="345"/>
        <end position="360"/>
    </location>
</feature>
<dbReference type="PANTHER" id="PTHR10694:SF113">
    <property type="entry name" value="PROTEIN JUMONJI"/>
    <property type="match status" value="1"/>
</dbReference>
<dbReference type="STRING" id="1344416.A0A139AT28"/>
<dbReference type="Pfam" id="PF00628">
    <property type="entry name" value="PHD"/>
    <property type="match status" value="3"/>
</dbReference>
<feature type="compositionally biased region" description="Polar residues" evidence="8">
    <location>
        <begin position="429"/>
        <end position="439"/>
    </location>
</feature>
<dbReference type="SMART" id="SM00249">
    <property type="entry name" value="PHD"/>
    <property type="match status" value="3"/>
</dbReference>
<feature type="coiled-coil region" evidence="7">
    <location>
        <begin position="803"/>
        <end position="841"/>
    </location>
</feature>
<evidence type="ECO:0000256" key="8">
    <source>
        <dbReference type="SAM" id="MobiDB-lite"/>
    </source>
</evidence>
<dbReference type="PROSITE" id="PS51183">
    <property type="entry name" value="JMJN"/>
    <property type="match status" value="1"/>
</dbReference>
<dbReference type="InterPro" id="IPR003349">
    <property type="entry name" value="JmjN"/>
</dbReference>
<dbReference type="Gene3D" id="3.30.40.10">
    <property type="entry name" value="Zinc/RING finger domain, C3HC4 (zinc finger)"/>
    <property type="match status" value="1"/>
</dbReference>
<accession>A0A139AT28</accession>
<keyword evidence="4" id="KW-0862">Zinc</keyword>
<evidence type="ECO:0000256" key="4">
    <source>
        <dbReference type="ARBA" id="ARBA00022833"/>
    </source>
</evidence>
<dbReference type="InterPro" id="IPR019787">
    <property type="entry name" value="Znf_PHD-finger"/>
</dbReference>
<dbReference type="InterPro" id="IPR013637">
    <property type="entry name" value="Lys_sp_deMease-like_dom"/>
</dbReference>
<dbReference type="PROSITE" id="PS51184">
    <property type="entry name" value="JMJC"/>
    <property type="match status" value="1"/>
</dbReference>
<dbReference type="PROSITE" id="PS51011">
    <property type="entry name" value="ARID"/>
    <property type="match status" value="1"/>
</dbReference>
<evidence type="ECO:0000259" key="11">
    <source>
        <dbReference type="PROSITE" id="PS51183"/>
    </source>
</evidence>
<dbReference type="OMA" id="TMMNPGR"/>
<dbReference type="GO" id="GO:0003677">
    <property type="term" value="F:DNA binding"/>
    <property type="evidence" value="ECO:0007669"/>
    <property type="project" value="InterPro"/>
</dbReference>
<evidence type="ECO:0000259" key="12">
    <source>
        <dbReference type="PROSITE" id="PS51184"/>
    </source>
</evidence>
<feature type="region of interest" description="Disordered" evidence="8">
    <location>
        <begin position="1630"/>
        <end position="1714"/>
    </location>
</feature>
<protein>
    <submittedName>
        <fullName evidence="13">PLU-1-domain-containing protein</fullName>
    </submittedName>
</protein>
<feature type="region of interest" description="Disordered" evidence="8">
    <location>
        <begin position="252"/>
        <end position="287"/>
    </location>
</feature>
<dbReference type="GO" id="GO:0005634">
    <property type="term" value="C:nucleus"/>
    <property type="evidence" value="ECO:0007669"/>
    <property type="project" value="UniProtKB-SubCell"/>
</dbReference>
<evidence type="ECO:0000259" key="10">
    <source>
        <dbReference type="PROSITE" id="PS51011"/>
    </source>
</evidence>
<feature type="compositionally biased region" description="Basic residues" evidence="8">
    <location>
        <begin position="396"/>
        <end position="407"/>
    </location>
</feature>
<dbReference type="Pfam" id="PF01388">
    <property type="entry name" value="ARID"/>
    <property type="match status" value="1"/>
</dbReference>
<dbReference type="InterPro" id="IPR013083">
    <property type="entry name" value="Znf_RING/FYVE/PHD"/>
</dbReference>
<evidence type="ECO:0000256" key="1">
    <source>
        <dbReference type="ARBA" id="ARBA00004123"/>
    </source>
</evidence>
<sequence length="1929" mass="211721">MPPKKAAATPNLRPPTTYFSLSSIRKFEASTSSDSLAGTAAHGGPDRELPVPFELAEAPTHKPTNEEWADPYRVLEDLQVRLGRAGMGKLIPPESWKPKLSLDQETRFTVQLTPLGPSKPPNLYAESSPTSLETSDTPITDPYVATLASFHASRGTPFQSHPVVERRPISLSQLQMEVHNRGGFRFVCENKKWAEVARAIGLTKEKRNTGTSHTLKMVYARNILPHDVAIQGGGGSKLDLAALLEPEILSQSAGAESEDKSGTGQVDQSFTSPPQPTSPVVPETVEREEVATTALSDDNGSLTVSATAITVPSAPSTSVEHPPPDITAPPNGSSASCNALPELEIPTHHFLDDDGELSDHDTDDGDSEFEAASVPTPERAQIPPKKQNGVEGPTRRSARASRAKVTKHATYAEASDSDGDVDSVSFSSEMSAPRTTSPEPSKKTLSDHACQVCRTSTNPTRLLLCDGCDTGWHTFCLDPPLERIPKGKWFCPVCSGGLIGVVDGRSYEITGFMKAAEMYKEAYLRRCADGVMLDVKLESEPANAVNHASPTATAQDAQPYIHASDFERSFWQHVYEADGEGEHIGIGSVNPCEGFGGGFLDPEKAMTQGSPVLGRCAWNGNMLALLPSSILLHMSRIPPVLLPQLCAGMLFSHVGWRTAPLGAPLASYLWGGDGRTWYAIGSDQARKFEDLVGNDESLIKWDPGKLLESGVRVTKVFQRPGDWIVVTAGSYYAYIDHGFTLSTSSVLAPASWLPHARRLEALLRNLRKPAPFSLNEVIITAARGVGTEYSKAMWLNPAIEGLRGREERERAALRERFESILEETDADARGLEERCENCLAKLFISGVTCPCGTWSCADCTSQGQWSCKADPKHLPILRVGVPDSVIAAAHSGVAKLVSRPSEWLSKLRKSLLTPRPQLRSLQQLVVQGEKLPVSMPEVGTLQEFLASATAWVTKAEHLLENKRRKVYKSLKQRKDGTDLGRSSRRTIAAVDELLREVEPIPFDCPEIQSLQYLRSQVHEFRERSVTLLTTPLDYEGGDWESQIASAKEALEGGYSLDVECEELEKLESRVRQLEWCERSQGLLNGDFIKLDDVIECMNDAGESEVDSDNPLYSILKRKKFQGERWRIDAVALLKLRTVTLEELTIMRDRAKVEPLTPELFEKIESIIARVTEWRKDARELLQEAGIDVDGLVGELARKSLQRKKSDDSDEDGSVSGDDIEMDKSDTGDRAEQNDISMTRQQIGVHTKSEFDDKLDEHPARQEDEIAVIAKLDTASLEKISGDNGSNSVQIGEDANNDRASLHMFSNRELPELADNSSGEANVPDEPTASPSELLEAADDTTPARPAIGDLRAMLTRINGCPVRPAEIGALQAHLRESDRWLTDAKRVTGARKDRPLLPALEEMAINAINCCLGSQDGRELYCLCQTPELGFMVECDVCKEWYHGKCIRISQKDAKVQERYVCPCCNVNLPIFRVKRPQYKDIEALARSGRKLKFASPELEFLETIVVGINRFKREIYDFMKLGSEEMKSDDGKKLRGLLRRTEGLLVELAAETNMLRNKVGELLPLPIEPDDPNAVYCVCRGAAGPDEEMVGCDRCGEWYHFQCMGLTAEKVASLPSWICPPCERGEPSPKFLGKSVPKTTTKKYPIKAKPKLVPTRPKSTRRMESKPSTSGDEFSHPKKKKRLTESSIQSELGETKKRVADSELVPPKKRKSPKPFFSAAYQPAWYYGPQGWVMQPVPQNASGYGYYHIGPPPISGPVTVPSHPTPVPGTSTPISDPNSLGLQQGVGRGQVPMWLPMQNWPQSQGSRPSAYPAAYMSPSAGRPHLYTGQGYGPYPYPPTWQSVANVNGSGQPSPQQITTSLLSASRGLLSNAVANGDISVPGPFSQTYEHFTVADTKVGDDTVTHDSVPPASDDTSQNTIRIRTPQEA</sequence>
<feature type="compositionally biased region" description="Polar residues" evidence="8">
    <location>
        <begin position="125"/>
        <end position="137"/>
    </location>
</feature>
<dbReference type="SMART" id="SM00558">
    <property type="entry name" value="JmjC"/>
    <property type="match status" value="1"/>
</dbReference>
<dbReference type="CDD" id="cd15545">
    <property type="entry name" value="PHD_BAZ2A_like"/>
    <property type="match status" value="1"/>
</dbReference>
<feature type="domain" description="JmjN" evidence="11">
    <location>
        <begin position="58"/>
        <end position="99"/>
    </location>
</feature>
<dbReference type="GO" id="GO:0006338">
    <property type="term" value="P:chromatin remodeling"/>
    <property type="evidence" value="ECO:0007669"/>
    <property type="project" value="TreeGrafter"/>
</dbReference>
<evidence type="ECO:0000256" key="3">
    <source>
        <dbReference type="ARBA" id="ARBA00022771"/>
    </source>
</evidence>
<dbReference type="PANTHER" id="PTHR10694">
    <property type="entry name" value="LYSINE-SPECIFIC DEMETHYLASE"/>
    <property type="match status" value="1"/>
</dbReference>
<feature type="compositionally biased region" description="Basic residues" evidence="8">
    <location>
        <begin position="1641"/>
        <end position="1651"/>
    </location>
</feature>
<keyword evidence="3 6" id="KW-0863">Zinc-finger</keyword>
<reference evidence="13 14" key="1">
    <citation type="journal article" date="2015" name="Genome Biol. Evol.">
        <title>Phylogenomic analyses indicate that early fungi evolved digesting cell walls of algal ancestors of land plants.</title>
        <authorList>
            <person name="Chang Y."/>
            <person name="Wang S."/>
            <person name="Sekimoto S."/>
            <person name="Aerts A.L."/>
            <person name="Choi C."/>
            <person name="Clum A."/>
            <person name="LaButti K.M."/>
            <person name="Lindquist E.A."/>
            <person name="Yee Ngan C."/>
            <person name="Ohm R.A."/>
            <person name="Salamov A.A."/>
            <person name="Grigoriev I.V."/>
            <person name="Spatafora J.W."/>
            <person name="Berbee M.L."/>
        </authorList>
    </citation>
    <scope>NUCLEOTIDE SEQUENCE [LARGE SCALE GENOMIC DNA]</scope>
    <source>
        <strain evidence="13 14">JEL478</strain>
    </source>
</reference>
<evidence type="ECO:0000256" key="6">
    <source>
        <dbReference type="PROSITE-ProRule" id="PRU00146"/>
    </source>
</evidence>
<dbReference type="InterPro" id="IPR001965">
    <property type="entry name" value="Znf_PHD"/>
</dbReference>
<feature type="region of interest" description="Disordered" evidence="8">
    <location>
        <begin position="30"/>
        <end position="68"/>
    </location>
</feature>
<feature type="domain" description="JmjC" evidence="12">
    <location>
        <begin position="615"/>
        <end position="764"/>
    </location>
</feature>
<evidence type="ECO:0000256" key="7">
    <source>
        <dbReference type="SAM" id="Coils"/>
    </source>
</evidence>
<feature type="domain" description="PHD-type" evidence="9">
    <location>
        <begin position="447"/>
        <end position="497"/>
    </location>
</feature>
<keyword evidence="2" id="KW-0479">Metal-binding</keyword>
<evidence type="ECO:0000313" key="14">
    <source>
        <dbReference type="Proteomes" id="UP000070544"/>
    </source>
</evidence>
<evidence type="ECO:0000313" key="13">
    <source>
        <dbReference type="EMBL" id="KXS19869.1"/>
    </source>
</evidence>
<feature type="region of interest" description="Disordered" evidence="8">
    <location>
        <begin position="1901"/>
        <end position="1929"/>
    </location>
</feature>
<dbReference type="InterPro" id="IPR001606">
    <property type="entry name" value="ARID_dom"/>
</dbReference>
<keyword evidence="5" id="KW-0539">Nucleus</keyword>
<keyword evidence="7" id="KW-0175">Coiled coil</keyword>
<dbReference type="GO" id="GO:0000785">
    <property type="term" value="C:chromatin"/>
    <property type="evidence" value="ECO:0007669"/>
    <property type="project" value="TreeGrafter"/>
</dbReference>
<comment type="subcellular location">
    <subcellularLocation>
        <location evidence="1">Nucleus</location>
    </subcellularLocation>
</comment>
<feature type="region of interest" description="Disordered" evidence="8">
    <location>
        <begin position="112"/>
        <end position="137"/>
    </location>
</feature>
<feature type="compositionally biased region" description="Basic and acidic residues" evidence="8">
    <location>
        <begin position="1221"/>
        <end position="1232"/>
    </location>
</feature>
<dbReference type="SMART" id="SM00545">
    <property type="entry name" value="JmjN"/>
    <property type="match status" value="1"/>
</dbReference>